<comment type="caution">
    <text evidence="3">The sequence shown here is derived from an EMBL/GenBank/DDBJ whole genome shotgun (WGS) entry which is preliminary data.</text>
</comment>
<reference evidence="3" key="1">
    <citation type="submission" date="2021-02" db="EMBL/GenBank/DDBJ databases">
        <title>The CRISPR/cas machinery reduction and long-range gene transfer in the hot spring cyanobacterium Synechococcus.</title>
        <authorList>
            <person name="Dvorak P."/>
            <person name="Jahodarova E."/>
            <person name="Hasler P."/>
            <person name="Poulickova A."/>
        </authorList>
    </citation>
    <scope>NUCLEOTIDE SEQUENCE</scope>
    <source>
        <strain evidence="3">Rupite</strain>
    </source>
</reference>
<protein>
    <submittedName>
        <fullName evidence="3">S-layer protein</fullName>
    </submittedName>
</protein>
<sequence length="568" mass="61349">MRCSWPLALSLCWTLGWSSVSLPVWAQEVGQESSLAWVNAYAAALERQTDVVITGDPLSVTLTRLELAQWLTEFFGYVPNPHQVQVISDLEPNTPDYWTAQAVLQAGAMRLFEGNQFRPQGDLTQLEALAILVRALQLPAPSQADIEAWMALYTDAAEVPEVGRPFIAMAGQAGLLVNVPDPARLNPNRVLRRGEGAVLLHQALAHQGRILPLDPPVAQLRPLPEPAAATTRPEIFQTRITPESGVVPAGGTLTIEAQATPNGSATVDIGGLVQGLPMQEVQPGYYRAVYSLGPQDSALSPDISIQLTVNGVSTRVQRRQPQLVLGDVAPPPVESVFSPTTPQAPQPDLPVTPSLPSTASGAYPRIEAIRLDPQRNLIEGDILTIAIWADSGGIAQFDLGNLALNQPMREVRPNHYEGTYVVAPTHQANNPLLRIVLTKNGLSQEHREILPFSIDGSEGTRSTIQPVSTPIATGLPQIFSVTTNSNNLRMGEILKVTMRGDPGGRAAFRIVGVTPEIEMREIAPGLYETQQQLPFNMQQVNNGTIEVILQRGGQQTTQTSPSPITISP</sequence>
<dbReference type="PROSITE" id="PS51272">
    <property type="entry name" value="SLH"/>
    <property type="match status" value="2"/>
</dbReference>
<feature type="chain" id="PRO_5045680357" evidence="1">
    <location>
        <begin position="27"/>
        <end position="568"/>
    </location>
</feature>
<proteinExistence type="predicted"/>
<evidence type="ECO:0000256" key="1">
    <source>
        <dbReference type="SAM" id="SignalP"/>
    </source>
</evidence>
<keyword evidence="4" id="KW-1185">Reference proteome</keyword>
<feature type="domain" description="SLH" evidence="2">
    <location>
        <begin position="83"/>
        <end position="146"/>
    </location>
</feature>
<accession>A0ABT0C888</accession>
<dbReference type="RefSeq" id="WP_244349221.1">
    <property type="nucleotide sequence ID" value="NZ_JAFIRA010000005.1"/>
</dbReference>
<name>A0ABT0C888_THEVL</name>
<dbReference type="InterPro" id="IPR001119">
    <property type="entry name" value="SLH_dom"/>
</dbReference>
<dbReference type="EMBL" id="JAFIRA010000005">
    <property type="protein sequence ID" value="MCJ2542011.1"/>
    <property type="molecule type" value="Genomic_DNA"/>
</dbReference>
<keyword evidence="1" id="KW-0732">Signal</keyword>
<gene>
    <name evidence="3" type="ORF">JX360_03665</name>
</gene>
<dbReference type="Proteomes" id="UP000830835">
    <property type="component" value="Unassembled WGS sequence"/>
</dbReference>
<evidence type="ECO:0000313" key="4">
    <source>
        <dbReference type="Proteomes" id="UP000830835"/>
    </source>
</evidence>
<feature type="domain" description="SLH" evidence="2">
    <location>
        <begin position="150"/>
        <end position="214"/>
    </location>
</feature>
<organism evidence="3 4">
    <name type="scientific">Thermostichus vulcanus str. 'Rupite'</name>
    <dbReference type="NCBI Taxonomy" id="2813851"/>
    <lineage>
        <taxon>Bacteria</taxon>
        <taxon>Bacillati</taxon>
        <taxon>Cyanobacteriota</taxon>
        <taxon>Cyanophyceae</taxon>
        <taxon>Thermostichales</taxon>
        <taxon>Thermostichaceae</taxon>
        <taxon>Thermostichus</taxon>
    </lineage>
</organism>
<feature type="signal peptide" evidence="1">
    <location>
        <begin position="1"/>
        <end position="26"/>
    </location>
</feature>
<evidence type="ECO:0000259" key="2">
    <source>
        <dbReference type="PROSITE" id="PS51272"/>
    </source>
</evidence>
<evidence type="ECO:0000313" key="3">
    <source>
        <dbReference type="EMBL" id="MCJ2542011.1"/>
    </source>
</evidence>